<protein>
    <submittedName>
        <fullName evidence="8">Permease</fullName>
    </submittedName>
</protein>
<feature type="transmembrane region" description="Helical" evidence="7">
    <location>
        <begin position="98"/>
        <end position="117"/>
    </location>
</feature>
<gene>
    <name evidence="8" type="ORF">DFI_13005</name>
</gene>
<keyword evidence="2" id="KW-1003">Cell membrane</keyword>
<feature type="transmembrane region" description="Helical" evidence="7">
    <location>
        <begin position="273"/>
        <end position="289"/>
    </location>
</feature>
<proteinExistence type="predicted"/>
<keyword evidence="9" id="KW-1185">Reference proteome</keyword>
<dbReference type="AlphaFoldDB" id="A0A221SYQ9"/>
<keyword evidence="3 7" id="KW-0812">Transmembrane</keyword>
<dbReference type="STRING" id="317577.GCA_000419625_01322"/>
<evidence type="ECO:0000313" key="9">
    <source>
        <dbReference type="Proteomes" id="UP000259030"/>
    </source>
</evidence>
<dbReference type="Pfam" id="PF03739">
    <property type="entry name" value="LptF_LptG"/>
    <property type="match status" value="1"/>
</dbReference>
<evidence type="ECO:0000256" key="6">
    <source>
        <dbReference type="SAM" id="MobiDB-lite"/>
    </source>
</evidence>
<feature type="region of interest" description="Disordered" evidence="6">
    <location>
        <begin position="213"/>
        <end position="238"/>
    </location>
</feature>
<dbReference type="InterPro" id="IPR005495">
    <property type="entry name" value="LptG/LptF_permease"/>
</dbReference>
<evidence type="ECO:0000256" key="2">
    <source>
        <dbReference type="ARBA" id="ARBA00022475"/>
    </source>
</evidence>
<evidence type="ECO:0000256" key="4">
    <source>
        <dbReference type="ARBA" id="ARBA00022989"/>
    </source>
</evidence>
<evidence type="ECO:0000256" key="3">
    <source>
        <dbReference type="ARBA" id="ARBA00022692"/>
    </source>
</evidence>
<feature type="transmembrane region" description="Helical" evidence="7">
    <location>
        <begin position="50"/>
        <end position="78"/>
    </location>
</feature>
<evidence type="ECO:0000256" key="5">
    <source>
        <dbReference type="ARBA" id="ARBA00023136"/>
    </source>
</evidence>
<dbReference type="Proteomes" id="UP000259030">
    <property type="component" value="Chromosome"/>
</dbReference>
<dbReference type="PANTHER" id="PTHR33529">
    <property type="entry name" value="SLR0882 PROTEIN-RELATED"/>
    <property type="match status" value="1"/>
</dbReference>
<feature type="transmembrane region" description="Helical" evidence="7">
    <location>
        <begin position="325"/>
        <end position="344"/>
    </location>
</feature>
<dbReference type="EMBL" id="CP021081">
    <property type="protein sequence ID" value="ASN81787.1"/>
    <property type="molecule type" value="Genomic_DNA"/>
</dbReference>
<dbReference type="GO" id="GO:0015920">
    <property type="term" value="P:lipopolysaccharide transport"/>
    <property type="evidence" value="ECO:0007669"/>
    <property type="project" value="TreeGrafter"/>
</dbReference>
<accession>A0A221SYQ9</accession>
<reference evidence="8 9" key="1">
    <citation type="submission" date="2017-05" db="EMBL/GenBank/DDBJ databases">
        <title>The complete genome sequence of Deinococcus ficus isolated from the rhizosphere of the Ficus religiosa L. in Taiwan.</title>
        <authorList>
            <person name="Wu K.-M."/>
            <person name="Liao T.-L."/>
            <person name="Liu Y.-M."/>
            <person name="Young C.-C."/>
            <person name="Tsai S.-F."/>
        </authorList>
    </citation>
    <scope>NUCLEOTIDE SEQUENCE [LARGE SCALE GENOMIC DNA]</scope>
    <source>
        <strain evidence="8 9">CC-FR2-10</strain>
    </source>
</reference>
<evidence type="ECO:0000256" key="1">
    <source>
        <dbReference type="ARBA" id="ARBA00004651"/>
    </source>
</evidence>
<comment type="subcellular location">
    <subcellularLocation>
        <location evidence="1">Cell membrane</location>
        <topology evidence="1">Multi-pass membrane protein</topology>
    </subcellularLocation>
</comment>
<keyword evidence="4 7" id="KW-1133">Transmembrane helix</keyword>
<sequence>MPTILTRAVLREVTLWYVAGVLLFFSLQMTDALASTVSRIMTYDPPLGKAVAAFAAYLPSVLNKTLAAAVPFAVLLTFSRMQRDSELKAAHAAGVRPLSLVWPLLLPFAVVSVLAFWNTGTLVPAGLKNWDRAWFDIYGQAVPPATQDSYTYAPPGALYHAGRVQTADDNGVAPLSGVMVQRGTETLTAQSGSWDTRKQTWTLTTPWVVKPGERPRQLPTLTVPQNDVLRPPPPDPKQVSNAELRATLARPDLRPAQQRDYQFQFWQRLADPVTPMVFALAAGALGLLIRNRAAAFAAVLVFIVCFYALWVTMPTLARAGALDPALAAWLPNAAFLLLAGALAWRLR</sequence>
<dbReference type="PANTHER" id="PTHR33529:SF6">
    <property type="entry name" value="YJGP_YJGQ FAMILY PERMEASE"/>
    <property type="match status" value="1"/>
</dbReference>
<dbReference type="KEGG" id="dfc:DFI_13005"/>
<dbReference type="RefSeq" id="WP_081425999.1">
    <property type="nucleotide sequence ID" value="NZ_CP021081.1"/>
</dbReference>
<feature type="transmembrane region" description="Helical" evidence="7">
    <location>
        <begin position="294"/>
        <end position="313"/>
    </location>
</feature>
<organism evidence="8 9">
    <name type="scientific">Deinococcus ficus</name>
    <dbReference type="NCBI Taxonomy" id="317577"/>
    <lineage>
        <taxon>Bacteria</taxon>
        <taxon>Thermotogati</taxon>
        <taxon>Deinococcota</taxon>
        <taxon>Deinococci</taxon>
        <taxon>Deinococcales</taxon>
        <taxon>Deinococcaceae</taxon>
        <taxon>Deinococcus</taxon>
    </lineage>
</organism>
<evidence type="ECO:0000313" key="8">
    <source>
        <dbReference type="EMBL" id="ASN81787.1"/>
    </source>
</evidence>
<name>A0A221SYQ9_9DEIO</name>
<evidence type="ECO:0000256" key="7">
    <source>
        <dbReference type="SAM" id="Phobius"/>
    </source>
</evidence>
<dbReference type="GO" id="GO:0043190">
    <property type="term" value="C:ATP-binding cassette (ABC) transporter complex"/>
    <property type="evidence" value="ECO:0007669"/>
    <property type="project" value="TreeGrafter"/>
</dbReference>
<keyword evidence="5 7" id="KW-0472">Membrane</keyword>